<dbReference type="GO" id="GO:0006915">
    <property type="term" value="P:apoptotic process"/>
    <property type="evidence" value="ECO:0007669"/>
    <property type="project" value="UniProtKB-KW"/>
</dbReference>
<evidence type="ECO:0000256" key="4">
    <source>
        <dbReference type="ARBA" id="ARBA00022729"/>
    </source>
</evidence>
<sequence>MFLLLVSGNAYTVERHTIEYENVDTGETLLCALCPPGTYVSSPCTRTQDTVCLPCPKEHFTQFWNFLPKCLYCSNICEGTRVVKKQCSTTHNRECKCKEGHYRQDHFCVPHTPCPPGMGAKTIGNTKMNTQCQNCPRGTFSAERSSRAQCRNHTDCGTLQVLFPGRKWHDNICSPCANLTNGGGLEILRVVLPGFFSHQYVKLSKLVRFVHSVSGHNQRLVRRRALLLNFITKWIANASAHQLKTLPKNLQRVDLHSMAENVQQMLKRIDKKVSTCQRLEDKTGRINGIFQE</sequence>
<evidence type="ECO:0000313" key="10">
    <source>
        <dbReference type="EMBL" id="KAK2855314.1"/>
    </source>
</evidence>
<dbReference type="PROSITE" id="PS50050">
    <property type="entry name" value="TNFR_NGFR_2"/>
    <property type="match status" value="1"/>
</dbReference>
<feature type="repeat" description="TNFR-Cys" evidence="8">
    <location>
        <begin position="54"/>
        <end position="95"/>
    </location>
</feature>
<reference evidence="10" key="1">
    <citation type="submission" date="2023-08" db="EMBL/GenBank/DDBJ databases">
        <title>Pelteobagrus vachellii genome.</title>
        <authorList>
            <person name="Liu H."/>
        </authorList>
    </citation>
    <scope>NUCLEOTIDE SEQUENCE</scope>
    <source>
        <strain evidence="10">PRFRI_2022a</strain>
        <tissue evidence="10">Muscle</tissue>
    </source>
</reference>
<feature type="disulfide bond" evidence="8">
    <location>
        <begin position="77"/>
        <end position="95"/>
    </location>
</feature>
<dbReference type="InterPro" id="IPR052459">
    <property type="entry name" value="TNFRSF_decoy_receptor"/>
</dbReference>
<dbReference type="PANTHER" id="PTHR23097:SF181">
    <property type="entry name" value="CASPASE-8-LIKE"/>
    <property type="match status" value="1"/>
</dbReference>
<dbReference type="SMART" id="SM00208">
    <property type="entry name" value="TNFR"/>
    <property type="match status" value="4"/>
</dbReference>
<keyword evidence="3" id="KW-0053">Apoptosis</keyword>
<dbReference type="AlphaFoldDB" id="A0AA88NG65"/>
<organism evidence="10 11">
    <name type="scientific">Tachysurus vachellii</name>
    <name type="common">Darkbarbel catfish</name>
    <name type="synonym">Pelteobagrus vachellii</name>
    <dbReference type="NCBI Taxonomy" id="175792"/>
    <lineage>
        <taxon>Eukaryota</taxon>
        <taxon>Metazoa</taxon>
        <taxon>Chordata</taxon>
        <taxon>Craniata</taxon>
        <taxon>Vertebrata</taxon>
        <taxon>Euteleostomi</taxon>
        <taxon>Actinopterygii</taxon>
        <taxon>Neopterygii</taxon>
        <taxon>Teleostei</taxon>
        <taxon>Ostariophysi</taxon>
        <taxon>Siluriformes</taxon>
        <taxon>Bagridae</taxon>
        <taxon>Tachysurus</taxon>
    </lineage>
</organism>
<evidence type="ECO:0000256" key="5">
    <source>
        <dbReference type="ARBA" id="ARBA00022737"/>
    </source>
</evidence>
<keyword evidence="11" id="KW-1185">Reference proteome</keyword>
<dbReference type="InterPro" id="IPR048522">
    <property type="entry name" value="Death_3_fish"/>
</dbReference>
<dbReference type="PANTHER" id="PTHR23097">
    <property type="entry name" value="TUMOR NECROSIS FACTOR RECEPTOR SUPERFAMILY MEMBER"/>
    <property type="match status" value="1"/>
</dbReference>
<evidence type="ECO:0000256" key="7">
    <source>
        <dbReference type="ARBA" id="ARBA00023180"/>
    </source>
</evidence>
<evidence type="ECO:0000256" key="1">
    <source>
        <dbReference type="ARBA" id="ARBA00004613"/>
    </source>
</evidence>
<keyword evidence="2" id="KW-0964">Secreted</keyword>
<proteinExistence type="predicted"/>
<dbReference type="SMART" id="SM01411">
    <property type="entry name" value="Ephrin_rec_like"/>
    <property type="match status" value="2"/>
</dbReference>
<feature type="domain" description="TNFR-Cys" evidence="9">
    <location>
        <begin position="54"/>
        <end position="95"/>
    </location>
</feature>
<feature type="disulfide bond" evidence="8">
    <location>
        <begin position="55"/>
        <end position="70"/>
    </location>
</feature>
<accession>A0AA88NG65</accession>
<keyword evidence="7" id="KW-0325">Glycoprotein</keyword>
<dbReference type="EMBL" id="JAVHJS010000006">
    <property type="protein sequence ID" value="KAK2855314.1"/>
    <property type="molecule type" value="Genomic_DNA"/>
</dbReference>
<dbReference type="SUPFAM" id="SSF57586">
    <property type="entry name" value="TNF receptor-like"/>
    <property type="match status" value="2"/>
</dbReference>
<comment type="caution">
    <text evidence="8">Lacks conserved residue(s) required for the propagation of feature annotation.</text>
</comment>
<comment type="caution">
    <text evidence="10">The sequence shown here is derived from an EMBL/GenBank/DDBJ whole genome shotgun (WGS) entry which is preliminary data.</text>
</comment>
<evidence type="ECO:0000256" key="2">
    <source>
        <dbReference type="ARBA" id="ARBA00022525"/>
    </source>
</evidence>
<evidence type="ECO:0000256" key="8">
    <source>
        <dbReference type="PROSITE-ProRule" id="PRU00206"/>
    </source>
</evidence>
<evidence type="ECO:0000313" key="11">
    <source>
        <dbReference type="Proteomes" id="UP001187315"/>
    </source>
</evidence>
<comment type="subcellular location">
    <subcellularLocation>
        <location evidence="1">Secreted</location>
    </subcellularLocation>
</comment>
<dbReference type="GO" id="GO:0005576">
    <property type="term" value="C:extracellular region"/>
    <property type="evidence" value="ECO:0007669"/>
    <property type="project" value="UniProtKB-SubCell"/>
</dbReference>
<evidence type="ECO:0000256" key="6">
    <source>
        <dbReference type="ARBA" id="ARBA00023157"/>
    </source>
</evidence>
<evidence type="ECO:0000259" key="9">
    <source>
        <dbReference type="PROSITE" id="PS50050"/>
    </source>
</evidence>
<dbReference type="Pfam" id="PF00020">
    <property type="entry name" value="TNFR_c6"/>
    <property type="match status" value="3"/>
</dbReference>
<dbReference type="Pfam" id="PF21733">
    <property type="entry name" value="Death_3"/>
    <property type="match status" value="1"/>
</dbReference>
<evidence type="ECO:0000256" key="3">
    <source>
        <dbReference type="ARBA" id="ARBA00022703"/>
    </source>
</evidence>
<keyword evidence="4" id="KW-0732">Signal</keyword>
<name>A0AA88NG65_TACVA</name>
<protein>
    <recommendedName>
        <fullName evidence="9">TNFR-Cys domain-containing protein</fullName>
    </recommendedName>
</protein>
<dbReference type="Gene3D" id="2.10.50.10">
    <property type="entry name" value="Tumor Necrosis Factor Receptor, subunit A, domain 2"/>
    <property type="match status" value="2"/>
</dbReference>
<dbReference type="InterPro" id="IPR001368">
    <property type="entry name" value="TNFR/NGFR_Cys_rich_reg"/>
</dbReference>
<keyword evidence="5" id="KW-0677">Repeat</keyword>
<dbReference type="Proteomes" id="UP001187315">
    <property type="component" value="Unassembled WGS sequence"/>
</dbReference>
<gene>
    <name evidence="10" type="ORF">Q7C36_007183</name>
</gene>
<keyword evidence="6 8" id="KW-1015">Disulfide bond</keyword>